<dbReference type="Proteomes" id="UP001291623">
    <property type="component" value="Unassembled WGS sequence"/>
</dbReference>
<gene>
    <name evidence="4" type="ORF">RND71_035151</name>
</gene>
<name>A0AAE1R401_9SOLA</name>
<evidence type="ECO:0000256" key="3">
    <source>
        <dbReference type="ARBA" id="ARBA00026138"/>
    </source>
</evidence>
<evidence type="ECO:0000313" key="4">
    <source>
        <dbReference type="EMBL" id="KAK4344975.1"/>
    </source>
</evidence>
<comment type="caution">
    <text evidence="4">The sequence shown here is derived from an EMBL/GenBank/DDBJ whole genome shotgun (WGS) entry which is preliminary data.</text>
</comment>
<evidence type="ECO:0000313" key="5">
    <source>
        <dbReference type="Proteomes" id="UP001291623"/>
    </source>
</evidence>
<evidence type="ECO:0000256" key="2">
    <source>
        <dbReference type="ARBA" id="ARBA00025796"/>
    </source>
</evidence>
<sequence>MKIFNWVHRKFHQKDGKKDIELKISNEIIGHYDTQVLLQDASFAHMLDIWNRGILTIGTLGFDPLKNVQDQQSGIDIESLEEEEEEYYSVENDIQEACETTVIDVGNEELYPLIYANIGVHEVINDGSIIESNNNLSDSNIKMMKKERITLADLFSADSDHHHKADRPRKSTESEIFIKKLNLSSQVKNGLSFAKKLIPRVKDEPRPIQKLQNLMTKVLKRKVHPDIETKFGKNNCQVKAASLIGLSCVKHVRVESSVDLLQTDQDLFPAINSLLDGPNSWK</sequence>
<comment type="similarity">
    <text evidence="2">Belongs to the TAC family.</text>
</comment>
<dbReference type="PANTHER" id="PTHR38366">
    <property type="entry name" value="NAD-DEPENDENT PROTEIN DEACETYLASE HST1-LIKE PROTEIN"/>
    <property type="match status" value="1"/>
</dbReference>
<accession>A0AAE1R401</accession>
<evidence type="ECO:0000256" key="1">
    <source>
        <dbReference type="ARBA" id="ARBA00022604"/>
    </source>
</evidence>
<reference evidence="4" key="1">
    <citation type="submission" date="2023-12" db="EMBL/GenBank/DDBJ databases">
        <title>Genome assembly of Anisodus tanguticus.</title>
        <authorList>
            <person name="Wang Y.-J."/>
        </authorList>
    </citation>
    <scope>NUCLEOTIDE SEQUENCE</scope>
    <source>
        <strain evidence="4">KB-2021</strain>
        <tissue evidence="4">Leaf</tissue>
    </source>
</reference>
<keyword evidence="5" id="KW-1185">Reference proteome</keyword>
<dbReference type="InterPro" id="IPR044989">
    <property type="entry name" value="TAC1"/>
</dbReference>
<dbReference type="AlphaFoldDB" id="A0AAE1R401"/>
<dbReference type="EMBL" id="JAVYJV010000019">
    <property type="protein sequence ID" value="KAK4344975.1"/>
    <property type="molecule type" value="Genomic_DNA"/>
</dbReference>
<dbReference type="GO" id="GO:0001763">
    <property type="term" value="P:morphogenesis of a branching structure"/>
    <property type="evidence" value="ECO:0007669"/>
    <property type="project" value="InterPro"/>
</dbReference>
<organism evidence="4 5">
    <name type="scientific">Anisodus tanguticus</name>
    <dbReference type="NCBI Taxonomy" id="243964"/>
    <lineage>
        <taxon>Eukaryota</taxon>
        <taxon>Viridiplantae</taxon>
        <taxon>Streptophyta</taxon>
        <taxon>Embryophyta</taxon>
        <taxon>Tracheophyta</taxon>
        <taxon>Spermatophyta</taxon>
        <taxon>Magnoliopsida</taxon>
        <taxon>eudicotyledons</taxon>
        <taxon>Gunneridae</taxon>
        <taxon>Pentapetalae</taxon>
        <taxon>asterids</taxon>
        <taxon>lamiids</taxon>
        <taxon>Solanales</taxon>
        <taxon>Solanaceae</taxon>
        <taxon>Solanoideae</taxon>
        <taxon>Hyoscyameae</taxon>
        <taxon>Anisodus</taxon>
    </lineage>
</organism>
<proteinExistence type="inferred from homology"/>
<keyword evidence="1" id="KW-0341">Growth regulation</keyword>
<dbReference type="PANTHER" id="PTHR38366:SF1">
    <property type="entry name" value="PROTEIN TILLER ANGLE CONTROL 1"/>
    <property type="match status" value="1"/>
</dbReference>
<protein>
    <recommendedName>
        <fullName evidence="3">Protein TILLER ANGLE CONTROL 1</fullName>
    </recommendedName>
</protein>